<dbReference type="RefSeq" id="WP_074929563.1">
    <property type="nucleotide sequence ID" value="NZ_FPBL01000027.1"/>
</dbReference>
<feature type="transmembrane region" description="Helical" evidence="1">
    <location>
        <begin position="188"/>
        <end position="204"/>
    </location>
</feature>
<evidence type="ECO:0000313" key="4">
    <source>
        <dbReference type="Proteomes" id="UP000183926"/>
    </source>
</evidence>
<accession>A0A1I7JGS5</accession>
<dbReference type="OrthoDB" id="9800167at2"/>
<dbReference type="InterPro" id="IPR005804">
    <property type="entry name" value="FA_desaturase_dom"/>
</dbReference>
<proteinExistence type="predicted"/>
<feature type="transmembrane region" description="Helical" evidence="1">
    <location>
        <begin position="63"/>
        <end position="82"/>
    </location>
</feature>
<keyword evidence="1" id="KW-1133">Transmembrane helix</keyword>
<reference evidence="3 4" key="1">
    <citation type="submission" date="2016-10" db="EMBL/GenBank/DDBJ databases">
        <authorList>
            <person name="de Groot N.N."/>
        </authorList>
    </citation>
    <scope>NUCLEOTIDE SEQUENCE [LARGE SCALE GENOMIC DNA]</scope>
    <source>
        <strain evidence="3 4">Nm24</strain>
    </source>
</reference>
<sequence length="328" mass="37999">MSQSHALPPALTGDKSHLSEQAHKEIQALSGARPKEFFLQALGAWVVIIATIMLAIHLDTIWMTLLALPIIATRFNILGLLAHEQVHQLGLRGRYGDTLANILTAYPIGITVEDYAKVHLSHHKYYFTEDDPDFLRKSGPDWTFPMSNLHLINLLLSDLCGLSFYRILKSKRLANKNIYNRLHPTPKWLRPAFYIGLAILLTYFELWPVFLVYWLLPLMTFTPLIVRLGAICEHVYNPPQADIIKSSPLIILRWWEKLLLPNLNFALHAYHHFFPGIAWCNLPKVHEIFKRENLVNEEAVFYGYWTYLKYLQTICTRGIDQKNHYQSN</sequence>
<dbReference type="GO" id="GO:0016020">
    <property type="term" value="C:membrane"/>
    <property type="evidence" value="ECO:0007669"/>
    <property type="project" value="GOC"/>
</dbReference>
<dbReference type="GO" id="GO:0042284">
    <property type="term" value="F:sphingolipid delta-4 desaturase activity"/>
    <property type="evidence" value="ECO:0007669"/>
    <property type="project" value="TreeGrafter"/>
</dbReference>
<evidence type="ECO:0000313" key="3">
    <source>
        <dbReference type="EMBL" id="SFU84395.1"/>
    </source>
</evidence>
<dbReference type="GO" id="GO:0046513">
    <property type="term" value="P:ceramide biosynthetic process"/>
    <property type="evidence" value="ECO:0007669"/>
    <property type="project" value="TreeGrafter"/>
</dbReference>
<dbReference type="AlphaFoldDB" id="A0A1I7JGS5"/>
<dbReference type="Proteomes" id="UP000183926">
    <property type="component" value="Unassembled WGS sequence"/>
</dbReference>
<gene>
    <name evidence="3" type="ORF">SAMN05216339_1272</name>
</gene>
<dbReference type="EMBL" id="FPBL01000027">
    <property type="protein sequence ID" value="SFU84395.1"/>
    <property type="molecule type" value="Genomic_DNA"/>
</dbReference>
<evidence type="ECO:0000256" key="1">
    <source>
        <dbReference type="SAM" id="Phobius"/>
    </source>
</evidence>
<name>A0A1I7JGS5_9PROT</name>
<organism evidence="3 4">
    <name type="scientific">Nitrosomonas eutropha</name>
    <dbReference type="NCBI Taxonomy" id="916"/>
    <lineage>
        <taxon>Bacteria</taxon>
        <taxon>Pseudomonadati</taxon>
        <taxon>Pseudomonadota</taxon>
        <taxon>Betaproteobacteria</taxon>
        <taxon>Nitrosomonadales</taxon>
        <taxon>Nitrosomonadaceae</taxon>
        <taxon>Nitrosomonas</taxon>
    </lineage>
</organism>
<feature type="domain" description="Fatty acid desaturase" evidence="2">
    <location>
        <begin position="62"/>
        <end position="291"/>
    </location>
</feature>
<keyword evidence="1" id="KW-0812">Transmembrane</keyword>
<feature type="transmembrane region" description="Helical" evidence="1">
    <location>
        <begin position="37"/>
        <end position="56"/>
    </location>
</feature>
<dbReference type="Pfam" id="PF00487">
    <property type="entry name" value="FA_desaturase"/>
    <property type="match status" value="1"/>
</dbReference>
<evidence type="ECO:0000259" key="2">
    <source>
        <dbReference type="Pfam" id="PF00487"/>
    </source>
</evidence>
<dbReference type="PANTHER" id="PTHR12879:SF8">
    <property type="entry name" value="SPHINGOLIPID DELTA(4)-DESATURASE DES1"/>
    <property type="match status" value="1"/>
</dbReference>
<dbReference type="PANTHER" id="PTHR12879">
    <property type="entry name" value="SPHINGOLIPID DELTA 4 DESATURASE/C-4 HYDROXYLASE PROTEIN DES2"/>
    <property type="match status" value="1"/>
</dbReference>
<protein>
    <submittedName>
        <fullName evidence="3">Fatty acid desaturase</fullName>
    </submittedName>
</protein>
<keyword evidence="1" id="KW-0472">Membrane</keyword>